<dbReference type="Proteomes" id="UP000280825">
    <property type="component" value="Unassembled WGS sequence"/>
</dbReference>
<sequence>MKKITVNVLFLFCIVLNSYSQGYLDKIDPYSTGVLYRSTDLNNPVLAKTEGTHYLNKDFQLAEVSDVPKKLMVRYNAVTDTLEIQSEGDQFFSLTKKAPYNTITMVSNQNKLKLLNYTNKEGDVYGYLSELHGTSYLALYRRDKIILQKATEARTSYQQAKPAKFVKTNAEYYLSLENKIARPMPKNKKELQDLFPMKKEKIAVYLKKNTFSLKEEKSIIEIAKFLSAL</sequence>
<comment type="caution">
    <text evidence="1">The sequence shown here is derived from an EMBL/GenBank/DDBJ whole genome shotgun (WGS) entry which is preliminary data.</text>
</comment>
<organism evidence="1 2">
    <name type="scientific">Flavobacterium bomense</name>
    <dbReference type="NCBI Taxonomy" id="2497483"/>
    <lineage>
        <taxon>Bacteria</taxon>
        <taxon>Pseudomonadati</taxon>
        <taxon>Bacteroidota</taxon>
        <taxon>Flavobacteriia</taxon>
        <taxon>Flavobacteriales</taxon>
        <taxon>Flavobacteriaceae</taxon>
        <taxon>Flavobacterium</taxon>
    </lineage>
</organism>
<name>A0A3S0V044_9FLAO</name>
<dbReference type="EMBL" id="RYDJ01000001">
    <property type="protein sequence ID" value="RTZ07750.1"/>
    <property type="molecule type" value="Genomic_DNA"/>
</dbReference>
<gene>
    <name evidence="1" type="ORF">EKL98_00060</name>
</gene>
<reference evidence="1 2" key="1">
    <citation type="submission" date="2018-12" db="EMBL/GenBank/DDBJ databases">
        <title>Flavobacterium sp. nov., isolated from glacier ice.</title>
        <authorList>
            <person name="Liu Q."/>
            <person name="Xin Y.-H."/>
        </authorList>
    </citation>
    <scope>NUCLEOTIDE SEQUENCE [LARGE SCALE GENOMIC DNA]</scope>
    <source>
        <strain evidence="1 2">RB1N8</strain>
    </source>
</reference>
<dbReference type="AlphaFoldDB" id="A0A3S0V044"/>
<protein>
    <submittedName>
        <fullName evidence="1">Uncharacterized protein</fullName>
    </submittedName>
</protein>
<proteinExistence type="predicted"/>
<accession>A0A3S0V044</accession>
<keyword evidence="2" id="KW-1185">Reference proteome</keyword>
<evidence type="ECO:0000313" key="2">
    <source>
        <dbReference type="Proteomes" id="UP000280825"/>
    </source>
</evidence>
<evidence type="ECO:0000313" key="1">
    <source>
        <dbReference type="EMBL" id="RTZ07750.1"/>
    </source>
</evidence>
<dbReference type="RefSeq" id="WP_126561232.1">
    <property type="nucleotide sequence ID" value="NZ_RYDJ01000001.1"/>
</dbReference>